<evidence type="ECO:0000256" key="1">
    <source>
        <dbReference type="SAM" id="MobiDB-lite"/>
    </source>
</evidence>
<feature type="compositionally biased region" description="Basic residues" evidence="1">
    <location>
        <begin position="356"/>
        <end position="365"/>
    </location>
</feature>
<dbReference type="EMBL" id="CAKOGP040001714">
    <property type="protein sequence ID" value="CAJ1946576.1"/>
    <property type="molecule type" value="Genomic_DNA"/>
</dbReference>
<feature type="region of interest" description="Disordered" evidence="1">
    <location>
        <begin position="393"/>
        <end position="458"/>
    </location>
</feature>
<protein>
    <submittedName>
        <fullName evidence="2">Uncharacterized protein</fullName>
    </submittedName>
</protein>
<organism evidence="2 4">
    <name type="scientific">Cylindrotheca closterium</name>
    <dbReference type="NCBI Taxonomy" id="2856"/>
    <lineage>
        <taxon>Eukaryota</taxon>
        <taxon>Sar</taxon>
        <taxon>Stramenopiles</taxon>
        <taxon>Ochrophyta</taxon>
        <taxon>Bacillariophyta</taxon>
        <taxon>Bacillariophyceae</taxon>
        <taxon>Bacillariophycidae</taxon>
        <taxon>Bacillariales</taxon>
        <taxon>Bacillariaceae</taxon>
        <taxon>Cylindrotheca</taxon>
    </lineage>
</organism>
<feature type="region of interest" description="Disordered" evidence="1">
    <location>
        <begin position="297"/>
        <end position="370"/>
    </location>
</feature>
<feature type="compositionally biased region" description="Basic and acidic residues" evidence="1">
    <location>
        <begin position="444"/>
        <end position="458"/>
    </location>
</feature>
<evidence type="ECO:0000313" key="4">
    <source>
        <dbReference type="Proteomes" id="UP001295423"/>
    </source>
</evidence>
<comment type="caution">
    <text evidence="2">The sequence shown here is derived from an EMBL/GenBank/DDBJ whole genome shotgun (WGS) entry which is preliminary data.</text>
</comment>
<feature type="compositionally biased region" description="Basic residues" evidence="1">
    <location>
        <begin position="693"/>
        <end position="707"/>
    </location>
</feature>
<dbReference type="AlphaFoldDB" id="A0AAD2FMZ0"/>
<feature type="region of interest" description="Disordered" evidence="1">
    <location>
        <begin position="479"/>
        <end position="501"/>
    </location>
</feature>
<reference evidence="2" key="1">
    <citation type="submission" date="2023-08" db="EMBL/GenBank/DDBJ databases">
        <authorList>
            <person name="Audoor S."/>
            <person name="Bilcke G."/>
        </authorList>
    </citation>
    <scope>NUCLEOTIDE SEQUENCE</scope>
</reference>
<keyword evidence="4" id="KW-1185">Reference proteome</keyword>
<gene>
    <name evidence="2" type="ORF">CYCCA115_LOCUS10718</name>
    <name evidence="3" type="ORF">CYCCA115_LOCUS21586</name>
</gene>
<evidence type="ECO:0000313" key="3">
    <source>
        <dbReference type="EMBL" id="CAJ1966002.1"/>
    </source>
</evidence>
<name>A0AAD2FMZ0_9STRA</name>
<proteinExistence type="predicted"/>
<dbReference type="EMBL" id="CAKOGP040002247">
    <property type="protein sequence ID" value="CAJ1966002.1"/>
    <property type="molecule type" value="Genomic_DNA"/>
</dbReference>
<feature type="compositionally biased region" description="Basic and acidic residues" evidence="1">
    <location>
        <begin position="401"/>
        <end position="419"/>
    </location>
</feature>
<dbReference type="Proteomes" id="UP001295423">
    <property type="component" value="Unassembled WGS sequence"/>
</dbReference>
<feature type="region of interest" description="Disordered" evidence="1">
    <location>
        <begin position="685"/>
        <end position="707"/>
    </location>
</feature>
<feature type="compositionally biased region" description="Basic residues" evidence="1">
    <location>
        <begin position="331"/>
        <end position="340"/>
    </location>
</feature>
<feature type="compositionally biased region" description="Basic and acidic residues" evidence="1">
    <location>
        <begin position="487"/>
        <end position="501"/>
    </location>
</feature>
<evidence type="ECO:0000313" key="2">
    <source>
        <dbReference type="EMBL" id="CAJ1946576.1"/>
    </source>
</evidence>
<sequence>MSNPKTLNALKLRTFGPKLASLYGMYSPGMDGDMISALQLAGNQPALDAITAAVPSDFLFIKSPAKYMASLDNVQKLQVLPPQTKAACDFHHAKSLLSRRLPSGQLTKDRIHAYIEDIRVLTKFLTLVAKEGVNRGLLTLAKSMDDNKYAPQLRTMSVMALARIDAEFCQKVLSLFVDGLYVYLAVNVPFSRDDLAAELMENCQIEFRNDGVIKGSSDVFKVVSKSVDAVRQTYREALQKHNASPEVQNADPPLPVARIVVPLGSFTSVEPLTSLESIADLYFNESATSGTIGDSLATIGTSAPPPSMSGNSVKKALAKRDSVDNDDSEKKRTKKRRKKEKKAEKKNQLAAALAKAKAKKEWKKRNKEEAKTRLVLEQEQLATAAKNHLAEQDQLAAAAQEKTEEEERNKEEAKTRLVLEQEQLATAAKNHLAEQDQLAAAAQEKTEEEERNKEEAKTRLVLEQEQLATAAKNHLAEQDQLAAAAQEKTEEEERNKEEAKTRLVLEQEQLATAAKNHLAEQDQLAAGAAEAQAKIQEQTKKAQQMLGQQLAAHLSSNNNAASKKMKVAAVKKKKEKVTVTKKAPAGKATVPINHDGCHCHRKQLIDLHVMEAGDVQYYTKETSVLPLSKLLQHSRCKGVCQSYGKSLSTQVHYCLACVSESGGKPEGQPHQLSLSWYCSSCYSTKNKNAPTSSRRRVPSAKHKSLNH</sequence>
<accession>A0AAD2FMZ0</accession>